<feature type="region of interest" description="Disordered" evidence="1">
    <location>
        <begin position="49"/>
        <end position="71"/>
    </location>
</feature>
<feature type="compositionally biased region" description="Gly residues" evidence="1">
    <location>
        <begin position="142"/>
        <end position="152"/>
    </location>
</feature>
<sequence>MTTAPSQTLVAELKVSGHLMTLEPGLYCVFHAPGSVAADAQTGLPGVRISHPPVQEAGLREPGPRETGPRERGQLALRTFSEDGWIGASGGAALVRVQGAPAQLLVTIYQSAVVQHEAPKLQVMRLGDVAAPAAPAPEAVAGDGGPPGGGAFGASDIQPAMPSVHGFAEAAAASPTAGVPAAEEVWEVAAHIQRRGDRLGRLGEWMGQRGSQNWIEGFALAPTRQIGLSDIEYQAVLGKGWLSPWSDGGQYCGSRGMALPILGLRVRLKGEAAQTHTLRISATFTDGSAIGPAPDTQTLEAESLAPLEAFLVEIVANAAATAKPIPPVPAAAVAVAKVVRAVPAAVDKPAPRGKRR</sequence>
<name>A0A5R9J9A0_9PROT</name>
<proteinExistence type="predicted"/>
<dbReference type="AlphaFoldDB" id="A0A5R9J9A0"/>
<dbReference type="Proteomes" id="UP000305654">
    <property type="component" value="Unassembled WGS sequence"/>
</dbReference>
<dbReference type="OrthoDB" id="7282413at2"/>
<protein>
    <submittedName>
        <fullName evidence="2">Uncharacterized protein</fullName>
    </submittedName>
</protein>
<accession>A0A5R9J9A0</accession>
<organism evidence="2 3">
    <name type="scientific">Lichenicoccus roseus</name>
    <dbReference type="NCBI Taxonomy" id="2683649"/>
    <lineage>
        <taxon>Bacteria</taxon>
        <taxon>Pseudomonadati</taxon>
        <taxon>Pseudomonadota</taxon>
        <taxon>Alphaproteobacteria</taxon>
        <taxon>Acetobacterales</taxon>
        <taxon>Acetobacteraceae</taxon>
        <taxon>Lichenicoccus</taxon>
    </lineage>
</organism>
<feature type="compositionally biased region" description="Basic and acidic residues" evidence="1">
    <location>
        <begin position="58"/>
        <end position="71"/>
    </location>
</feature>
<dbReference type="Pfam" id="PF07538">
    <property type="entry name" value="ChW"/>
    <property type="match status" value="1"/>
</dbReference>
<evidence type="ECO:0000313" key="2">
    <source>
        <dbReference type="EMBL" id="TLU73383.1"/>
    </source>
</evidence>
<dbReference type="RefSeq" id="WP_138325463.1">
    <property type="nucleotide sequence ID" value="NZ_VCDI01000002.1"/>
</dbReference>
<evidence type="ECO:0000313" key="3">
    <source>
        <dbReference type="Proteomes" id="UP000305654"/>
    </source>
</evidence>
<keyword evidence="3" id="KW-1185">Reference proteome</keyword>
<gene>
    <name evidence="2" type="ORF">FE263_08290</name>
</gene>
<comment type="caution">
    <text evidence="2">The sequence shown here is derived from an EMBL/GenBank/DDBJ whole genome shotgun (WGS) entry which is preliminary data.</text>
</comment>
<reference evidence="2 3" key="1">
    <citation type="submission" date="2019-05" db="EMBL/GenBank/DDBJ databases">
        <authorList>
            <person name="Pankratov T."/>
            <person name="Grouzdev D."/>
        </authorList>
    </citation>
    <scope>NUCLEOTIDE SEQUENCE [LARGE SCALE GENOMIC DNA]</scope>
    <source>
        <strain evidence="2 3">KEBCLARHB70R</strain>
    </source>
</reference>
<feature type="region of interest" description="Disordered" evidence="1">
    <location>
        <begin position="137"/>
        <end position="156"/>
    </location>
</feature>
<dbReference type="EMBL" id="VCDI01000002">
    <property type="protein sequence ID" value="TLU73383.1"/>
    <property type="molecule type" value="Genomic_DNA"/>
</dbReference>
<evidence type="ECO:0000256" key="1">
    <source>
        <dbReference type="SAM" id="MobiDB-lite"/>
    </source>
</evidence>
<dbReference type="InterPro" id="IPR006637">
    <property type="entry name" value="ChW"/>
</dbReference>